<dbReference type="EMBL" id="CP003096">
    <property type="protein sequence ID" value="AER65849.1"/>
    <property type="molecule type" value="Genomic_DNA"/>
</dbReference>
<evidence type="ECO:0008006" key="4">
    <source>
        <dbReference type="Google" id="ProtNLM"/>
    </source>
</evidence>
<dbReference type="STRING" id="580340.Tlie_0103"/>
<dbReference type="HOGENOM" id="CLU_745832_0_0_0"/>
<dbReference type="InterPro" id="IPR028082">
    <property type="entry name" value="Peripla_BP_I"/>
</dbReference>
<keyword evidence="1" id="KW-0732">Signal</keyword>
<proteinExistence type="predicted"/>
<dbReference type="AlphaFoldDB" id="G7V5U4"/>
<keyword evidence="3" id="KW-1185">Reference proteome</keyword>
<reference evidence="2 3" key="2">
    <citation type="journal article" date="2012" name="Stand. Genomic Sci.">
        <title>Genome sequence of the moderately thermophilic, amino-acid-degrading and sulfur-reducing bacterium Thermovirga lienii type strain (Cas60314(T)).</title>
        <authorList>
            <person name="Goker M."/>
            <person name="Saunders E."/>
            <person name="Lapidus A."/>
            <person name="Nolan M."/>
            <person name="Lucas S."/>
            <person name="Hammon N."/>
            <person name="Deshpande S."/>
            <person name="Cheng J.F."/>
            <person name="Han C."/>
            <person name="Tapia R."/>
            <person name="Goodwin L.A."/>
            <person name="Pitluck S."/>
            <person name="Liolios K."/>
            <person name="Mavromatis K."/>
            <person name="Pagani I."/>
            <person name="Ivanova N."/>
            <person name="Mikhailova N."/>
            <person name="Pati A."/>
            <person name="Chen A."/>
            <person name="Palaniappan K."/>
            <person name="Land M."/>
            <person name="Chang Y.J."/>
            <person name="Jeffries C.D."/>
            <person name="Brambilla E.M."/>
            <person name="Rohde M."/>
            <person name="Spring S."/>
            <person name="Detter J.C."/>
            <person name="Woyke T."/>
            <person name="Bristow J."/>
            <person name="Eisen J.A."/>
            <person name="Markowitz V."/>
            <person name="Hugenholtz P."/>
            <person name="Kyrpides N.C."/>
            <person name="Klenk H.P."/>
        </authorList>
    </citation>
    <scope>NUCLEOTIDE SEQUENCE [LARGE SCALE GENOMIC DNA]</scope>
    <source>
        <strain evidence="3">ATCC BAA-1197 / DSM 17291 / Cas60314</strain>
    </source>
</reference>
<dbReference type="Proteomes" id="UP000005868">
    <property type="component" value="Chromosome"/>
</dbReference>
<organism evidence="2 3">
    <name type="scientific">Thermovirga lienii (strain ATCC BAA-1197 / DSM 17291 / Cas60314)</name>
    <dbReference type="NCBI Taxonomy" id="580340"/>
    <lineage>
        <taxon>Bacteria</taxon>
        <taxon>Thermotogati</taxon>
        <taxon>Synergistota</taxon>
        <taxon>Synergistia</taxon>
        <taxon>Synergistales</taxon>
        <taxon>Thermovirgaceae</taxon>
        <taxon>Thermovirga</taxon>
    </lineage>
</organism>
<gene>
    <name evidence="2" type="ordered locus">Tlie_0103</name>
</gene>
<dbReference type="KEGG" id="tli:Tlie_0103"/>
<evidence type="ECO:0000313" key="2">
    <source>
        <dbReference type="EMBL" id="AER65849.1"/>
    </source>
</evidence>
<evidence type="ECO:0000256" key="1">
    <source>
        <dbReference type="SAM" id="SignalP"/>
    </source>
</evidence>
<sequence>MLKKFVFMLVLSLHLIVIHHISTAFAEKGPSNKVLFITESNQRTQMATKALMLLLNDPTEKVPFITATLTISPLGSLTYYNILEQIKSQKPTACVFLLKTHQFPSLAKIMEEEEIPSIFPWGGPVEDNLHERAYTFYMNWNEASRFEALGIWAERQNLRKWSLIAERLDATSRALSNEAAKKLLNEGIKDVRTFQINPNDDSNLLNSLKEGRATGHGNILAFLNPMNIIRVATFVQKQGMQDLLITSGWEWEQTPPVEGIHVITQYPLPTEKTLSWAKKHFHQDILEHISLEQLIKAYGAAMWLSQALSLPTSTPLDVARNLERTGALNVLGYELEVSSKTHLPLEQTFSLLKRNRGKWLLEEKITLEKRQ</sequence>
<name>G7V5U4_THELD</name>
<protein>
    <recommendedName>
        <fullName evidence="4">Leucine-binding protein domain-containing protein</fullName>
    </recommendedName>
</protein>
<accession>G7V5U4</accession>
<dbReference type="Gene3D" id="3.40.50.2300">
    <property type="match status" value="2"/>
</dbReference>
<feature type="chain" id="PRO_5003504493" description="Leucine-binding protein domain-containing protein" evidence="1">
    <location>
        <begin position="27"/>
        <end position="371"/>
    </location>
</feature>
<reference evidence="3" key="1">
    <citation type="submission" date="2011-10" db="EMBL/GenBank/DDBJ databases">
        <title>The complete genome of chromosome of Thermovirga lienii DSM 17291.</title>
        <authorList>
            <consortium name="US DOE Joint Genome Institute (JGI-PGF)"/>
            <person name="Lucas S."/>
            <person name="Copeland A."/>
            <person name="Lapidus A."/>
            <person name="Glavina del Rio T."/>
            <person name="Dalin E."/>
            <person name="Tice H."/>
            <person name="Bruce D."/>
            <person name="Goodwin L."/>
            <person name="Pitluck S."/>
            <person name="Peters L."/>
            <person name="Mikhailova N."/>
            <person name="Saunders E."/>
            <person name="Kyrpides N."/>
            <person name="Mavromatis K."/>
            <person name="Ivanova N."/>
            <person name="Last F.I."/>
            <person name="Brettin T."/>
            <person name="Detter J.C."/>
            <person name="Han C."/>
            <person name="Larimer F."/>
            <person name="Land M."/>
            <person name="Hauser L."/>
            <person name="Markowitz V."/>
            <person name="Cheng J.-F."/>
            <person name="Hugenholtz P."/>
            <person name="Woyke T."/>
            <person name="Wu D."/>
            <person name="Spring S."/>
            <person name="Schroeder M."/>
            <person name="Brambilla E.-M."/>
            <person name="Klenk H.-P."/>
            <person name="Eisen J.A."/>
        </authorList>
    </citation>
    <scope>NUCLEOTIDE SEQUENCE [LARGE SCALE GENOMIC DNA]</scope>
    <source>
        <strain evidence="3">ATCC BAA-1197 / DSM 17291 / Cas60314</strain>
    </source>
</reference>
<evidence type="ECO:0000313" key="3">
    <source>
        <dbReference type="Proteomes" id="UP000005868"/>
    </source>
</evidence>
<feature type="signal peptide" evidence="1">
    <location>
        <begin position="1"/>
        <end position="26"/>
    </location>
</feature>
<dbReference type="SUPFAM" id="SSF53822">
    <property type="entry name" value="Periplasmic binding protein-like I"/>
    <property type="match status" value="1"/>
</dbReference>